<dbReference type="AlphaFoldDB" id="A0A5N6D3G3"/>
<dbReference type="Gene3D" id="3.20.20.100">
    <property type="entry name" value="NADP-dependent oxidoreductase domain"/>
    <property type="match status" value="1"/>
</dbReference>
<keyword evidence="1" id="KW-0560">Oxidoreductase</keyword>
<dbReference type="PANTHER" id="PTHR43364">
    <property type="entry name" value="NADH-SPECIFIC METHYLGLYOXAL REDUCTASE-RELATED"/>
    <property type="match status" value="1"/>
</dbReference>
<evidence type="ECO:0000313" key="4">
    <source>
        <dbReference type="EMBL" id="KAB8199467.1"/>
    </source>
</evidence>
<evidence type="ECO:0000256" key="2">
    <source>
        <dbReference type="ARBA" id="ARBA00038157"/>
    </source>
</evidence>
<organism evidence="4 5">
    <name type="scientific">Aspergillus parasiticus</name>
    <dbReference type="NCBI Taxonomy" id="5067"/>
    <lineage>
        <taxon>Eukaryota</taxon>
        <taxon>Fungi</taxon>
        <taxon>Dikarya</taxon>
        <taxon>Ascomycota</taxon>
        <taxon>Pezizomycotina</taxon>
        <taxon>Eurotiomycetes</taxon>
        <taxon>Eurotiomycetidae</taxon>
        <taxon>Eurotiales</taxon>
        <taxon>Aspergillaceae</taxon>
        <taxon>Aspergillus</taxon>
        <taxon>Aspergillus subgen. Circumdati</taxon>
    </lineage>
</organism>
<dbReference type="GO" id="GO:0016491">
    <property type="term" value="F:oxidoreductase activity"/>
    <property type="evidence" value="ECO:0007669"/>
    <property type="project" value="UniProtKB-KW"/>
</dbReference>
<evidence type="ECO:0000256" key="1">
    <source>
        <dbReference type="ARBA" id="ARBA00023002"/>
    </source>
</evidence>
<dbReference type="SUPFAM" id="SSF51430">
    <property type="entry name" value="NAD(P)-linked oxidoreductase"/>
    <property type="match status" value="1"/>
</dbReference>
<sequence>MLRDFEREILPMARHFGMAQAPWDVLGCGKFQTKEQVAERKKKGQSPRSVFSGDTTANQTQDEIRMNEALAKVVEEHGIKSVTAIALAYVLSKAPNVFPLAGGRKIDHMQDNIQALKIKLTDTQAKHLESVRSFDIGFPGNFIGVDPKVSGKPSSLLAHSSFAICSGSESYRL</sequence>
<protein>
    <submittedName>
        <fullName evidence="4">Putative aryl-alcohol dehydrogenase AAD16</fullName>
    </submittedName>
</protein>
<dbReference type="Pfam" id="PF00248">
    <property type="entry name" value="Aldo_ket_red"/>
    <property type="match status" value="1"/>
</dbReference>
<dbReference type="Proteomes" id="UP000326532">
    <property type="component" value="Unassembled WGS sequence"/>
</dbReference>
<dbReference type="PANTHER" id="PTHR43364:SF2">
    <property type="entry name" value="ARYL-ALCOHOL DEHYDROGENASE AAD10-RELATED"/>
    <property type="match status" value="1"/>
</dbReference>
<name>A0A5N6D3G3_ASPPA</name>
<evidence type="ECO:0000259" key="3">
    <source>
        <dbReference type="Pfam" id="PF00248"/>
    </source>
</evidence>
<proteinExistence type="inferred from homology"/>
<comment type="similarity">
    <text evidence="2">Belongs to the aldo/keto reductase family. Aldo/keto reductase 2 subfamily.</text>
</comment>
<dbReference type="InterPro" id="IPR023210">
    <property type="entry name" value="NADP_OxRdtase_dom"/>
</dbReference>
<dbReference type="VEuPathDB" id="FungiDB:BDV34DRAFT_231164"/>
<reference evidence="4 5" key="1">
    <citation type="submission" date="2019-04" db="EMBL/GenBank/DDBJ databases">
        <title>Fungal friends and foes A comparative genomics study of 23 Aspergillus species from section Flavi.</title>
        <authorList>
            <consortium name="DOE Joint Genome Institute"/>
            <person name="Kjaerbolling I."/>
            <person name="Vesth T.C."/>
            <person name="Frisvad J.C."/>
            <person name="Nybo J.L."/>
            <person name="Theobald S."/>
            <person name="Kildgaard S."/>
            <person name="Petersen T.I."/>
            <person name="Kuo A."/>
            <person name="Sato A."/>
            <person name="Lyhne E.K."/>
            <person name="Kogle M.E."/>
            <person name="Wiebenga A."/>
            <person name="Kun R.S."/>
            <person name="Lubbers R.J."/>
            <person name="Makela M.R."/>
            <person name="Barry K."/>
            <person name="Chovatia M."/>
            <person name="Clum A."/>
            <person name="Daum C."/>
            <person name="Haridas S."/>
            <person name="He G."/>
            <person name="LaButti K."/>
            <person name="Lipzen A."/>
            <person name="Mondo S."/>
            <person name="Pangilinan J."/>
            <person name="Riley R."/>
            <person name="Salamov A."/>
            <person name="Simmons B.A."/>
            <person name="Magnuson J.K."/>
            <person name="Henrissat B."/>
            <person name="Mortensen U.H."/>
            <person name="Larsen T.O."/>
            <person name="De vries R.P."/>
            <person name="Grigoriev I.V."/>
            <person name="Machida M."/>
            <person name="Baker S.E."/>
            <person name="Andersen M.R."/>
        </authorList>
    </citation>
    <scope>NUCLEOTIDE SEQUENCE [LARGE SCALE GENOMIC DNA]</scope>
    <source>
        <strain evidence="4 5">CBS 117618</strain>
    </source>
</reference>
<evidence type="ECO:0000313" key="5">
    <source>
        <dbReference type="Proteomes" id="UP000326532"/>
    </source>
</evidence>
<gene>
    <name evidence="4" type="ORF">BDV34DRAFT_231164</name>
</gene>
<dbReference type="InterPro" id="IPR036812">
    <property type="entry name" value="NAD(P)_OxRdtase_dom_sf"/>
</dbReference>
<accession>A0A5N6D3G3</accession>
<dbReference type="OMA" id="FGMAQAP"/>
<keyword evidence="5" id="KW-1185">Reference proteome</keyword>
<dbReference type="EMBL" id="ML735074">
    <property type="protein sequence ID" value="KAB8199467.1"/>
    <property type="molecule type" value="Genomic_DNA"/>
</dbReference>
<feature type="domain" description="NADP-dependent oxidoreductase" evidence="3">
    <location>
        <begin position="2"/>
        <end position="131"/>
    </location>
</feature>
<dbReference type="InterPro" id="IPR050523">
    <property type="entry name" value="AKR_Detox_Biosynth"/>
</dbReference>